<organism evidence="1 2">
    <name type="scientific">Pseudomonas amygdali pv. mori str. 301020</name>
    <dbReference type="NCBI Taxonomy" id="629261"/>
    <lineage>
        <taxon>Bacteria</taxon>
        <taxon>Pseudomonadati</taxon>
        <taxon>Pseudomonadota</taxon>
        <taxon>Gammaproteobacteria</taxon>
        <taxon>Pseudomonadales</taxon>
        <taxon>Pseudomonadaceae</taxon>
        <taxon>Pseudomonas</taxon>
        <taxon>Pseudomonas amygdali</taxon>
    </lineage>
</organism>
<dbReference type="AlphaFoldDB" id="A0A656GM63"/>
<sequence>SLQNQRPGVETRLKTWRTGAPITIAGVFFYACDFELWR</sequence>
<gene>
    <name evidence="1" type="ORF">PSYMO_37237</name>
</gene>
<feature type="non-terminal residue" evidence="1">
    <location>
        <position position="38"/>
    </location>
</feature>
<comment type="caution">
    <text evidence="1">The sequence shown here is derived from an EMBL/GenBank/DDBJ whole genome shotgun (WGS) entry which is preliminary data.</text>
</comment>
<proteinExistence type="predicted"/>
<reference evidence="1 2" key="1">
    <citation type="journal article" date="2011" name="PLoS Pathog.">
        <title>Dynamic evolution of pathogenicity revealed by sequencing and comparative genomics of 19 Pseudomonas syringae isolates.</title>
        <authorList>
            <person name="Baltrus D.A."/>
            <person name="Nishimura M.T."/>
            <person name="Romanchuk A."/>
            <person name="Chang J.H."/>
            <person name="Mukhtar M.S."/>
            <person name="Cherkis K."/>
            <person name="Roach J."/>
            <person name="Grant S.R."/>
            <person name="Jones C.D."/>
            <person name="Dangl J.L."/>
        </authorList>
    </citation>
    <scope>NUCLEOTIDE SEQUENCE [LARGE SCALE GENOMIC DNA]</scope>
    <source>
        <strain evidence="1 2">301020</strain>
    </source>
</reference>
<evidence type="ECO:0000313" key="1">
    <source>
        <dbReference type="EMBL" id="EGH26818.1"/>
    </source>
</evidence>
<accession>A0A656GM63</accession>
<feature type="non-terminal residue" evidence="1">
    <location>
        <position position="1"/>
    </location>
</feature>
<protein>
    <submittedName>
        <fullName evidence="1">Uncharacterized protein</fullName>
    </submittedName>
</protein>
<dbReference type="Proteomes" id="UP000003465">
    <property type="component" value="Unassembled WGS sequence"/>
</dbReference>
<dbReference type="EMBL" id="AEAG01002896">
    <property type="protein sequence ID" value="EGH26818.1"/>
    <property type="molecule type" value="Genomic_DNA"/>
</dbReference>
<name>A0A656GM63_PSEA0</name>
<evidence type="ECO:0000313" key="2">
    <source>
        <dbReference type="Proteomes" id="UP000003465"/>
    </source>
</evidence>